<dbReference type="OrthoDB" id="441210at2759"/>
<dbReference type="GO" id="GO:0007131">
    <property type="term" value="P:reciprocal meiotic recombination"/>
    <property type="evidence" value="ECO:0007669"/>
    <property type="project" value="InterPro"/>
</dbReference>
<organism evidence="2 3">
    <name type="scientific">Lingula anatina</name>
    <name type="common">Brachiopod</name>
    <name type="synonym">Lingula unguis</name>
    <dbReference type="NCBI Taxonomy" id="7574"/>
    <lineage>
        <taxon>Eukaryota</taxon>
        <taxon>Metazoa</taxon>
        <taxon>Spiralia</taxon>
        <taxon>Lophotrochozoa</taxon>
        <taxon>Brachiopoda</taxon>
        <taxon>Linguliformea</taxon>
        <taxon>Lingulata</taxon>
        <taxon>Lingulida</taxon>
        <taxon>Linguloidea</taxon>
        <taxon>Lingulidae</taxon>
        <taxon>Lingula</taxon>
    </lineage>
</organism>
<dbReference type="PANTHER" id="PTHR14305">
    <property type="entry name" value="E3 UBIQUITIN-PROTEIN LIGASE CCNB1IP1"/>
    <property type="match status" value="1"/>
</dbReference>
<dbReference type="InterPro" id="IPR042448">
    <property type="entry name" value="CCNB1IP1"/>
</dbReference>
<protein>
    <submittedName>
        <fullName evidence="3">E3 ubiquitin-protein ligase CCNB1IP1 isoform X1</fullName>
    </submittedName>
</protein>
<sequence>MEGELKCNFKKCRKGLNAIAYVTSCSHIFCDEDGTREFAKILQCPACETSLPNKHDILRIDLHPPEQYKSMVLAGQKPDTVVEVMSRAISFWTYQTDIERSHLERMAAQAKEKAEKLEGWYEKIVARQQAEIEALKVQLTNAKKEIESLKKKYHELAEVNMEKSRQITKLQGLFESTRRKNVYLAQSDAAEALKPPGRVSAPPSITQEDFMCLGLGDADRTVVLRTPFDHSGKKVTPVIPGVVGGMNAVQRHFTMDLSTPQKLAQNKHGRPPY</sequence>
<keyword evidence="2" id="KW-1185">Reference proteome</keyword>
<dbReference type="OMA" id="EHMYQEY"/>
<evidence type="ECO:0000313" key="3">
    <source>
        <dbReference type="RefSeq" id="XP_013406646.1"/>
    </source>
</evidence>
<proteinExistence type="predicted"/>
<dbReference type="AlphaFoldDB" id="A0A1S3J8U9"/>
<keyword evidence="1" id="KW-0175">Coiled coil</keyword>
<dbReference type="GO" id="GO:0000795">
    <property type="term" value="C:synaptonemal complex"/>
    <property type="evidence" value="ECO:0007669"/>
    <property type="project" value="InterPro"/>
</dbReference>
<name>A0A1S3J8U9_LINAN</name>
<dbReference type="GO" id="GO:0061630">
    <property type="term" value="F:ubiquitin protein ligase activity"/>
    <property type="evidence" value="ECO:0007669"/>
    <property type="project" value="InterPro"/>
</dbReference>
<dbReference type="GeneID" id="106171066"/>
<accession>A0A1S3J8U9</accession>
<evidence type="ECO:0000313" key="2">
    <source>
        <dbReference type="Proteomes" id="UP000085678"/>
    </source>
</evidence>
<dbReference type="STRING" id="7574.A0A1S3J8U9"/>
<feature type="coiled-coil region" evidence="1">
    <location>
        <begin position="125"/>
        <end position="166"/>
    </location>
</feature>
<dbReference type="InParanoid" id="A0A1S3J8U9"/>
<reference evidence="3" key="1">
    <citation type="submission" date="2025-08" db="UniProtKB">
        <authorList>
            <consortium name="RefSeq"/>
        </authorList>
    </citation>
    <scope>IDENTIFICATION</scope>
    <source>
        <tissue evidence="3">Gonads</tissue>
    </source>
</reference>
<dbReference type="PANTHER" id="PTHR14305:SF0">
    <property type="entry name" value="E3 UBIQUITIN-PROTEIN LIGASE CCNB1IP1"/>
    <property type="match status" value="1"/>
</dbReference>
<dbReference type="Proteomes" id="UP000085678">
    <property type="component" value="Unplaced"/>
</dbReference>
<gene>
    <name evidence="3" type="primary">LOC106171066</name>
</gene>
<dbReference type="KEGG" id="lak:106171066"/>
<dbReference type="RefSeq" id="XP_013406646.1">
    <property type="nucleotide sequence ID" value="XM_013551192.2"/>
</dbReference>
<evidence type="ECO:0000256" key="1">
    <source>
        <dbReference type="SAM" id="Coils"/>
    </source>
</evidence>